<comment type="caution">
    <text evidence="1">The sequence shown here is derived from an EMBL/GenBank/DDBJ whole genome shotgun (WGS) entry which is preliminary data.</text>
</comment>
<name>A0A8T1GXM6_9STRA</name>
<accession>A0A8T1GXM6</accession>
<reference evidence="1" key="1">
    <citation type="submission" date="2018-05" db="EMBL/GenBank/DDBJ databases">
        <title>Effector identification in a new, highly contiguous assembly of the strawberry crown rot pathogen Phytophthora cactorum.</title>
        <authorList>
            <person name="Armitage A.D."/>
            <person name="Nellist C.F."/>
            <person name="Bates H."/>
            <person name="Vickerstaff R.J."/>
            <person name="Harrison R.J."/>
        </authorList>
    </citation>
    <scope>NUCLEOTIDE SEQUENCE</scope>
    <source>
        <strain evidence="1">P421</strain>
    </source>
</reference>
<dbReference type="Gene3D" id="1.20.1260.10">
    <property type="match status" value="1"/>
</dbReference>
<sequence>MSGTEKHLEQIKKISKENIDTYVQTSTFTDEIQDAIRTHIQLEYKSWFFFRKLGADCLRSNVSLHGFPR</sequence>
<protein>
    <submittedName>
        <fullName evidence="1">Uncharacterized protein</fullName>
    </submittedName>
</protein>
<dbReference type="Proteomes" id="UP000760860">
    <property type="component" value="Unassembled WGS sequence"/>
</dbReference>
<dbReference type="AlphaFoldDB" id="A0A8T1GXM6"/>
<organism evidence="1 2">
    <name type="scientific">Phytophthora cactorum</name>
    <dbReference type="NCBI Taxonomy" id="29920"/>
    <lineage>
        <taxon>Eukaryota</taxon>
        <taxon>Sar</taxon>
        <taxon>Stramenopiles</taxon>
        <taxon>Oomycota</taxon>
        <taxon>Peronosporomycetes</taxon>
        <taxon>Peronosporales</taxon>
        <taxon>Peronosporaceae</taxon>
        <taxon>Phytophthora</taxon>
    </lineage>
</organism>
<evidence type="ECO:0000313" key="2">
    <source>
        <dbReference type="Proteomes" id="UP000760860"/>
    </source>
</evidence>
<evidence type="ECO:0000313" key="1">
    <source>
        <dbReference type="EMBL" id="KAG3186438.1"/>
    </source>
</evidence>
<proteinExistence type="predicted"/>
<dbReference type="EMBL" id="RCMV01005467">
    <property type="protein sequence ID" value="KAG3186438.1"/>
    <property type="molecule type" value="Genomic_DNA"/>
</dbReference>
<dbReference type="InterPro" id="IPR012347">
    <property type="entry name" value="Ferritin-like"/>
</dbReference>
<gene>
    <name evidence="1" type="ORF">PC129_g25261</name>
</gene>